<organism evidence="1 2">
    <name type="scientific">Ptilonorhynchus violaceus</name>
    <name type="common">Satin bowerbird</name>
    <name type="synonym">Pyrrhocorax violaceus</name>
    <dbReference type="NCBI Taxonomy" id="28724"/>
    <lineage>
        <taxon>Eukaryota</taxon>
        <taxon>Metazoa</taxon>
        <taxon>Chordata</taxon>
        <taxon>Craniata</taxon>
        <taxon>Vertebrata</taxon>
        <taxon>Euteleostomi</taxon>
        <taxon>Archelosauria</taxon>
        <taxon>Archosauria</taxon>
        <taxon>Dinosauria</taxon>
        <taxon>Saurischia</taxon>
        <taxon>Theropoda</taxon>
        <taxon>Coelurosauria</taxon>
        <taxon>Aves</taxon>
        <taxon>Neognathae</taxon>
        <taxon>Neoaves</taxon>
        <taxon>Telluraves</taxon>
        <taxon>Australaves</taxon>
        <taxon>Passeriformes</taxon>
        <taxon>Ptilonorhynchidae</taxon>
        <taxon>Ptilonorhynchus</taxon>
    </lineage>
</organism>
<dbReference type="PANTHER" id="PTHR12420">
    <property type="entry name" value="PHD FINGER PROTEIN"/>
    <property type="match status" value="1"/>
</dbReference>
<keyword evidence="2" id="KW-1185">Reference proteome</keyword>
<dbReference type="InterPro" id="IPR051188">
    <property type="entry name" value="PHD-type_Zinc_Finger"/>
</dbReference>
<comment type="caution">
    <text evidence="1">The sequence shown here is derived from an EMBL/GenBank/DDBJ whole genome shotgun (WGS) entry which is preliminary data.</text>
</comment>
<proteinExistence type="predicted"/>
<dbReference type="AlphaFoldDB" id="A0A7K6CNJ5"/>
<name>A0A7K6CNJ5_PTIVI</name>
<dbReference type="Gene3D" id="3.30.40.10">
    <property type="entry name" value="Zinc/RING finger domain, C3HC4 (zinc finger)"/>
    <property type="match status" value="1"/>
</dbReference>
<evidence type="ECO:0000313" key="2">
    <source>
        <dbReference type="Proteomes" id="UP000584880"/>
    </source>
</evidence>
<dbReference type="SUPFAM" id="SSF57903">
    <property type="entry name" value="FYVE/PHD zinc finger"/>
    <property type="match status" value="1"/>
</dbReference>
<dbReference type="Proteomes" id="UP000584880">
    <property type="component" value="Unassembled WGS sequence"/>
</dbReference>
<reference evidence="1 2" key="1">
    <citation type="submission" date="2019-09" db="EMBL/GenBank/DDBJ databases">
        <title>Bird 10,000 Genomes (B10K) Project - Family phase.</title>
        <authorList>
            <person name="Zhang G."/>
        </authorList>
    </citation>
    <scope>NUCLEOTIDE SEQUENCE [LARGE SCALE GENOMIC DNA]</scope>
    <source>
        <strain evidence="1">B10K-DU-012-10</strain>
        <tissue evidence="1">Blood</tissue>
    </source>
</reference>
<accession>A0A7K6CNJ5</accession>
<dbReference type="Pfam" id="PF13771">
    <property type="entry name" value="zf-HC5HC2H"/>
    <property type="match status" value="1"/>
</dbReference>
<dbReference type="EMBL" id="VZRJ01013375">
    <property type="protein sequence ID" value="NWV15347.1"/>
    <property type="molecule type" value="Genomic_DNA"/>
</dbReference>
<dbReference type="InterPro" id="IPR013083">
    <property type="entry name" value="Znf_RING/FYVE/PHD"/>
</dbReference>
<gene>
    <name evidence="1" type="primary">Phf7_3</name>
    <name evidence="1" type="ORF">PTIVIO_R14867</name>
</gene>
<dbReference type="GO" id="GO:0005634">
    <property type="term" value="C:nucleus"/>
    <property type="evidence" value="ECO:0007669"/>
    <property type="project" value="TreeGrafter"/>
</dbReference>
<feature type="non-terminal residue" evidence="1">
    <location>
        <position position="1"/>
    </location>
</feature>
<sequence length="93" mass="10082">CVLCRRAEADTDTCGDKREKLGLCAHVFCLVTVGLPVEAPRLPLMGLLGSSQHCCVCGQRGATVMCCDDNCGKWFHLPCAKEDGCVTQYVNPY</sequence>
<dbReference type="PANTHER" id="PTHR12420:SF47">
    <property type="entry name" value="PHD FINGER PROTEIN 7"/>
    <property type="match status" value="1"/>
</dbReference>
<protein>
    <submittedName>
        <fullName evidence="1">PHF7 protein</fullName>
    </submittedName>
</protein>
<dbReference type="InterPro" id="IPR011011">
    <property type="entry name" value="Znf_FYVE_PHD"/>
</dbReference>
<evidence type="ECO:0000313" key="1">
    <source>
        <dbReference type="EMBL" id="NWV15347.1"/>
    </source>
</evidence>
<feature type="non-terminal residue" evidence="1">
    <location>
        <position position="93"/>
    </location>
</feature>